<dbReference type="InterPro" id="IPR036900">
    <property type="entry name" value="A-D-PHexomutase_C_sf"/>
</dbReference>
<sequence>MKTSREIYEEWKNSSILTDTEKEELERCSEEEIEKYFSYEPFKFSTAGIRRETGIAPQKLNKYSYRLLAVGYAKYLKSKSESPSAIVGHDNRENGIYYSVIVASVLRNFNIKVYLTPHNVHIPTPVLSYYIRKLGLTGGINISASHNPPNYNGFKTYNYSGCQTNIQEEEIIKNNIPCISNIFKLDLEDRSDFEYLPESFMVDYFKEIITKLPHVGEYLNHKTKVLFSSHHGTSSYHMLKLANMLGFENFMEYAPECNVTYKLNKGEIANPEEKESFKAMIEYANENDINYVCAHDPDGDRVAIVEKQKDGSWYYFNGNEIGVILAYFKLSTTKFDNPYIVSTNVTSDFISRIFPEVPVYTTLTGFKNISKIVEEKQQEGKDLIIAFEEAIGILLLPDFREKDGYQQLAYILRILASLKQGGLKDVLDYLRTKYGYWKAFTEFYRVNNHEEYIKVFSETKVSEICSYECENIELKDEILAWYFKKGGWIKFRASGTEPKFKIYYNLYGENEEWVNGQINKLKKYFKNIFKI</sequence>
<protein>
    <submittedName>
        <fullName evidence="11">Phosphomannomutase</fullName>
    </submittedName>
</protein>
<dbReference type="GO" id="GO:0008973">
    <property type="term" value="F:phosphopentomutase activity"/>
    <property type="evidence" value="ECO:0007669"/>
    <property type="project" value="TreeGrafter"/>
</dbReference>
<feature type="domain" description="Alpha-D-phosphohexomutase alpha/beta/alpha" evidence="10">
    <location>
        <begin position="317"/>
        <end position="427"/>
    </location>
</feature>
<dbReference type="GO" id="GO:0006166">
    <property type="term" value="P:purine ribonucleoside salvage"/>
    <property type="evidence" value="ECO:0007669"/>
    <property type="project" value="TreeGrafter"/>
</dbReference>
<evidence type="ECO:0000256" key="3">
    <source>
        <dbReference type="ARBA" id="ARBA00022553"/>
    </source>
</evidence>
<dbReference type="InterPro" id="IPR016066">
    <property type="entry name" value="A-D-PHexomutase_CS"/>
</dbReference>
<keyword evidence="4 7" id="KW-0479">Metal-binding</keyword>
<dbReference type="AlphaFoldDB" id="A0A1A9QEX6"/>
<keyword evidence="6" id="KW-0413">Isomerase</keyword>
<evidence type="ECO:0000256" key="7">
    <source>
        <dbReference type="RuleBase" id="RU004326"/>
    </source>
</evidence>
<reference evidence="12" key="1">
    <citation type="submission" date="2016-04" db="EMBL/GenBank/DDBJ databases">
        <authorList>
            <person name="Quiroz-Castaneda R.E."/>
            <person name="Martinez-Ocampo F."/>
        </authorList>
    </citation>
    <scope>NUCLEOTIDE SEQUENCE [LARGE SCALE GENOMIC DNA]</scope>
    <source>
        <strain evidence="12">INIFAP01</strain>
    </source>
</reference>
<evidence type="ECO:0000256" key="1">
    <source>
        <dbReference type="ARBA" id="ARBA00001946"/>
    </source>
</evidence>
<dbReference type="InterPro" id="IPR005841">
    <property type="entry name" value="Alpha-D-phosphohexomutase_SF"/>
</dbReference>
<dbReference type="GO" id="GO:0000287">
    <property type="term" value="F:magnesium ion binding"/>
    <property type="evidence" value="ECO:0007669"/>
    <property type="project" value="InterPro"/>
</dbReference>
<dbReference type="InterPro" id="IPR005844">
    <property type="entry name" value="A-D-PHexomutase_a/b/a-I"/>
</dbReference>
<dbReference type="InterPro" id="IPR005846">
    <property type="entry name" value="A-D-PHexomutase_a/b/a-III"/>
</dbReference>
<dbReference type="PRINTS" id="PR00509">
    <property type="entry name" value="PGMPMM"/>
</dbReference>
<proteinExistence type="inferred from homology"/>
<dbReference type="Pfam" id="PF02879">
    <property type="entry name" value="PGM_PMM_II"/>
    <property type="match status" value="1"/>
</dbReference>
<dbReference type="Pfam" id="PF02878">
    <property type="entry name" value="PGM_PMM_I"/>
    <property type="match status" value="1"/>
</dbReference>
<dbReference type="EMBL" id="LWUJ01000011">
    <property type="protein sequence ID" value="OAL10259.1"/>
    <property type="molecule type" value="Genomic_DNA"/>
</dbReference>
<dbReference type="Pfam" id="PF02880">
    <property type="entry name" value="PGM_PMM_III"/>
    <property type="match status" value="1"/>
</dbReference>
<dbReference type="InterPro" id="IPR016055">
    <property type="entry name" value="A-D-PHexomutase_a/b/a-I/II/III"/>
</dbReference>
<dbReference type="Gene3D" id="3.30.310.50">
    <property type="entry name" value="Alpha-D-phosphohexomutase, C-terminal domain"/>
    <property type="match status" value="1"/>
</dbReference>
<evidence type="ECO:0000259" key="9">
    <source>
        <dbReference type="Pfam" id="PF02879"/>
    </source>
</evidence>
<feature type="domain" description="Alpha-D-phosphohexomutase alpha/beta/alpha" evidence="9">
    <location>
        <begin position="204"/>
        <end position="308"/>
    </location>
</feature>
<comment type="caution">
    <text evidence="11">The sequence shown here is derived from an EMBL/GenBank/DDBJ whole genome shotgun (WGS) entry which is preliminary data.</text>
</comment>
<keyword evidence="5 7" id="KW-0460">Magnesium</keyword>
<dbReference type="InterPro" id="IPR005845">
    <property type="entry name" value="A-D-PHexomutase_a/b/a-II"/>
</dbReference>
<dbReference type="PANTHER" id="PTHR45745">
    <property type="entry name" value="PHOSPHOMANNOMUTASE 45A"/>
    <property type="match status" value="1"/>
</dbReference>
<keyword evidence="3" id="KW-0597">Phosphoprotein</keyword>
<evidence type="ECO:0000256" key="5">
    <source>
        <dbReference type="ARBA" id="ARBA00022842"/>
    </source>
</evidence>
<evidence type="ECO:0000259" key="8">
    <source>
        <dbReference type="Pfam" id="PF02878"/>
    </source>
</evidence>
<accession>A0A1A9QEX6</accession>
<dbReference type="Proteomes" id="UP000077623">
    <property type="component" value="Unassembled WGS sequence"/>
</dbReference>
<dbReference type="PANTHER" id="PTHR45745:SF1">
    <property type="entry name" value="PHOSPHOGLUCOMUTASE 2B-RELATED"/>
    <property type="match status" value="1"/>
</dbReference>
<dbReference type="STRING" id="432608.A6V39_02330"/>
<evidence type="ECO:0000313" key="11">
    <source>
        <dbReference type="EMBL" id="OAL10259.1"/>
    </source>
</evidence>
<gene>
    <name evidence="11" type="ORF">A6V39_02330</name>
</gene>
<comment type="cofactor">
    <cofactor evidence="1">
        <name>Mg(2+)</name>
        <dbReference type="ChEBI" id="CHEBI:18420"/>
    </cofactor>
</comment>
<evidence type="ECO:0000256" key="2">
    <source>
        <dbReference type="ARBA" id="ARBA00010231"/>
    </source>
</evidence>
<evidence type="ECO:0000313" key="12">
    <source>
        <dbReference type="Proteomes" id="UP000077623"/>
    </source>
</evidence>
<name>A0A1A9QEX6_9MOLU</name>
<evidence type="ECO:0000256" key="4">
    <source>
        <dbReference type="ARBA" id="ARBA00022723"/>
    </source>
</evidence>
<keyword evidence="12" id="KW-1185">Reference proteome</keyword>
<evidence type="ECO:0000256" key="6">
    <source>
        <dbReference type="ARBA" id="ARBA00023235"/>
    </source>
</evidence>
<dbReference type="RefSeq" id="WP_187150107.1">
    <property type="nucleotide sequence ID" value="NZ_LWUJ01000011.1"/>
</dbReference>
<feature type="domain" description="Alpha-D-phosphohexomutase alpha/beta/alpha" evidence="8">
    <location>
        <begin position="43"/>
        <end position="176"/>
    </location>
</feature>
<dbReference type="SUPFAM" id="SSF53738">
    <property type="entry name" value="Phosphoglucomutase, first 3 domains"/>
    <property type="match status" value="3"/>
</dbReference>
<dbReference type="SUPFAM" id="SSF55957">
    <property type="entry name" value="Phosphoglucomutase, C-terminal domain"/>
    <property type="match status" value="1"/>
</dbReference>
<organism evidence="11 12">
    <name type="scientific">Candidatus Mycoplasma haematobovis</name>
    <dbReference type="NCBI Taxonomy" id="432608"/>
    <lineage>
        <taxon>Bacteria</taxon>
        <taxon>Bacillati</taxon>
        <taxon>Mycoplasmatota</taxon>
        <taxon>Mollicutes</taxon>
        <taxon>Mycoplasmataceae</taxon>
        <taxon>Mycoplasma</taxon>
    </lineage>
</organism>
<evidence type="ECO:0000259" key="10">
    <source>
        <dbReference type="Pfam" id="PF02880"/>
    </source>
</evidence>
<dbReference type="GO" id="GO:0005975">
    <property type="term" value="P:carbohydrate metabolic process"/>
    <property type="evidence" value="ECO:0007669"/>
    <property type="project" value="InterPro"/>
</dbReference>
<comment type="similarity">
    <text evidence="2 7">Belongs to the phosphohexose mutase family.</text>
</comment>
<dbReference type="Gene3D" id="3.40.120.10">
    <property type="entry name" value="Alpha-D-Glucose-1,6-Bisphosphate, subunit A, domain 3"/>
    <property type="match status" value="3"/>
</dbReference>
<dbReference type="PROSITE" id="PS00710">
    <property type="entry name" value="PGM_PMM"/>
    <property type="match status" value="1"/>
</dbReference>